<evidence type="ECO:0000313" key="3">
    <source>
        <dbReference type="EMBL" id="KAG7529675.1"/>
    </source>
</evidence>
<accession>A0A8K0NN54</accession>
<keyword evidence="1" id="KW-0732">Signal</keyword>
<dbReference type="EMBL" id="JABELV010000140">
    <property type="protein sequence ID" value="KAG7529675.1"/>
    <property type="molecule type" value="Genomic_DNA"/>
</dbReference>
<feature type="chain" id="PRO_5035482000" description="Protein CPL1-like domain-containing protein" evidence="1">
    <location>
        <begin position="20"/>
        <end position="268"/>
    </location>
</feature>
<keyword evidence="4" id="KW-1185">Reference proteome</keyword>
<dbReference type="InterPro" id="IPR038955">
    <property type="entry name" value="PriA/CPL1_fungi"/>
</dbReference>
<feature type="domain" description="Protein CPL1-like" evidence="2">
    <location>
        <begin position="197"/>
        <end position="250"/>
    </location>
</feature>
<organism evidence="3 4">
    <name type="scientific">Filobasidium floriforme</name>
    <dbReference type="NCBI Taxonomy" id="5210"/>
    <lineage>
        <taxon>Eukaryota</taxon>
        <taxon>Fungi</taxon>
        <taxon>Dikarya</taxon>
        <taxon>Basidiomycota</taxon>
        <taxon>Agaricomycotina</taxon>
        <taxon>Tremellomycetes</taxon>
        <taxon>Filobasidiales</taxon>
        <taxon>Filobasidiaceae</taxon>
        <taxon>Filobasidium</taxon>
    </lineage>
</organism>
<dbReference type="PANTHER" id="PTHR35192:SF2">
    <property type="entry name" value="APPLE DOMAIN-CONTAINING PROTEIN"/>
    <property type="match status" value="1"/>
</dbReference>
<dbReference type="Proteomes" id="UP000812966">
    <property type="component" value="Unassembled WGS sequence"/>
</dbReference>
<gene>
    <name evidence="3" type="ORF">FFLO_05481</name>
</gene>
<proteinExistence type="predicted"/>
<dbReference type="InterPro" id="IPR048661">
    <property type="entry name" value="CPL1-like"/>
</dbReference>
<sequence length="268" mass="27822">MRFTTLFTSVLAAVSSVAALSVQPRSASSVEMSPRNLHEFASRQVVAGTVCATVGPVVTLGITVVPNICLCTEAGVLTPESLARLQAQIRLSQTNNPILNTVTGLLQNTVATLTGQVAATPATCSYPANSFPLCTGTSPAGCNFGCDSGFTRCNGACIPSTQVCPTNQARKRDQTSARICPQDWLACPVNSGRKTAWECVQVQTDLESCGGCAALGQGTDCTALQGVDDVSCIAGKCQANSCLRGFAINGSECSPVDTLKPRRIALLQ</sequence>
<name>A0A8K0NN54_9TREE</name>
<protein>
    <recommendedName>
        <fullName evidence="2">Protein CPL1-like domain-containing protein</fullName>
    </recommendedName>
</protein>
<evidence type="ECO:0000313" key="4">
    <source>
        <dbReference type="Proteomes" id="UP000812966"/>
    </source>
</evidence>
<comment type="caution">
    <text evidence="3">The sequence shown here is derived from an EMBL/GenBank/DDBJ whole genome shotgun (WGS) entry which is preliminary data.</text>
</comment>
<dbReference type="PANTHER" id="PTHR35192">
    <property type="entry name" value="PROTEIN, PUTATIVE-RELATED"/>
    <property type="match status" value="1"/>
</dbReference>
<feature type="signal peptide" evidence="1">
    <location>
        <begin position="1"/>
        <end position="19"/>
    </location>
</feature>
<dbReference type="AlphaFoldDB" id="A0A8K0NN54"/>
<evidence type="ECO:0000259" key="2">
    <source>
        <dbReference type="Pfam" id="PF21671"/>
    </source>
</evidence>
<reference evidence="3" key="1">
    <citation type="submission" date="2020-04" db="EMBL/GenBank/DDBJ databases">
        <title>Analysis of mating type loci in Filobasidium floriforme.</title>
        <authorList>
            <person name="Nowrousian M."/>
        </authorList>
    </citation>
    <scope>NUCLEOTIDE SEQUENCE</scope>
    <source>
        <strain evidence="3">CBS 6242</strain>
    </source>
</reference>
<evidence type="ECO:0000256" key="1">
    <source>
        <dbReference type="SAM" id="SignalP"/>
    </source>
</evidence>
<dbReference type="Pfam" id="PF21671">
    <property type="entry name" value="CPL1-like"/>
    <property type="match status" value="1"/>
</dbReference>